<dbReference type="PANTHER" id="PTHR24320:SF152">
    <property type="entry name" value="SHORT-CHAIN DEHYDROGENASE_REDUCTASE FAMILY PROTEIN"/>
    <property type="match status" value="1"/>
</dbReference>
<proteinExistence type="inferred from homology"/>
<dbReference type="Proteomes" id="UP000230605">
    <property type="component" value="Chromosome 10"/>
</dbReference>
<keyword evidence="2" id="KW-0560">Oxidoreductase</keyword>
<dbReference type="GO" id="GO:0016491">
    <property type="term" value="F:oxidoreductase activity"/>
    <property type="evidence" value="ECO:0007669"/>
    <property type="project" value="UniProtKB-KW"/>
</dbReference>
<dbReference type="Gene3D" id="3.40.50.720">
    <property type="entry name" value="NAD(P)-binding Rossmann-like Domain"/>
    <property type="match status" value="1"/>
</dbReference>
<comment type="similarity">
    <text evidence="1">Belongs to the short-chain dehydrogenases/reductases (SDR) family.</text>
</comment>
<accession>A0A2G5IEK2</accession>
<dbReference type="Pfam" id="PF00106">
    <property type="entry name" value="adh_short"/>
    <property type="match status" value="1"/>
</dbReference>
<keyword evidence="6" id="KW-1185">Reference proteome</keyword>
<dbReference type="OrthoDB" id="191139at2759"/>
<evidence type="ECO:0000313" key="6">
    <source>
        <dbReference type="Proteomes" id="UP001302367"/>
    </source>
</evidence>
<dbReference type="EMBL" id="CP134188">
    <property type="protein sequence ID" value="WPB04436.1"/>
    <property type="molecule type" value="Genomic_DNA"/>
</dbReference>
<dbReference type="InterPro" id="IPR036291">
    <property type="entry name" value="NAD(P)-bd_dom_sf"/>
</dbReference>
<evidence type="ECO:0008006" key="7">
    <source>
        <dbReference type="Google" id="ProtNLM"/>
    </source>
</evidence>
<sequence length="342" mass="37452">MSGTIIITGAAGGLGLALSEMVLQRPEQYHAVFTVRDEDAPNAKPLHDLIQSNSGKHRACIVSLDLSKSTSIRNFCTHINSRVSAGELPPIRALVLNAAYIPNGPDRKYAEFVDNQDGAKIEMNFAVNYLANVLLALLLLESMDKLAGRIVYVSSIASNPAKGKVSSNELLWDPEDLAFARQLPSAGSEASDGMRRYGRSKLCQIMFMQKLQKHLNSTPSLNELCVVGVDPGVMVHPNLIRKHSNNSIIIEKLIGPALMAYSKVAQYVWPNGTFRTVNKSASDIMSAALDLDSQGECLKGAYLNGSKHEEPTAWAKDEDKQNEIWEFSLKLVRLNKSELGLC</sequence>
<evidence type="ECO:0000313" key="5">
    <source>
        <dbReference type="Proteomes" id="UP000230605"/>
    </source>
</evidence>
<evidence type="ECO:0000313" key="3">
    <source>
        <dbReference type="EMBL" id="PIB02944.1"/>
    </source>
</evidence>
<dbReference type="Proteomes" id="UP001302367">
    <property type="component" value="Chromosome 5"/>
</dbReference>
<evidence type="ECO:0000256" key="1">
    <source>
        <dbReference type="ARBA" id="ARBA00006484"/>
    </source>
</evidence>
<gene>
    <name evidence="3" type="ORF">CB0940_12049</name>
    <name evidence="4" type="ORF">RHO25_009082</name>
</gene>
<dbReference type="EMBL" id="LKMD01000099">
    <property type="protein sequence ID" value="PIB02944.1"/>
    <property type="molecule type" value="Genomic_DNA"/>
</dbReference>
<reference evidence="3 5" key="1">
    <citation type="submission" date="2015-10" db="EMBL/GenBank/DDBJ databases">
        <title>The cercosporin biosynthetic gene cluster was horizontally transferred to several fungal lineages and shown to be expanded in Cercospora beticola based on microsynteny with recipient genomes.</title>
        <authorList>
            <person name="De Jonge R."/>
            <person name="Ebert M.K."/>
            <person name="Suttle J.C."/>
            <person name="Jurick Ii W.M."/>
            <person name="Secor G.A."/>
            <person name="Thomma B.P."/>
            <person name="Van De Peer Y."/>
            <person name="Bolton M.D."/>
        </authorList>
    </citation>
    <scope>NUCLEOTIDE SEQUENCE [LARGE SCALE GENOMIC DNA]</scope>
    <source>
        <strain evidence="3 5">09-40</strain>
    </source>
</reference>
<evidence type="ECO:0000256" key="2">
    <source>
        <dbReference type="ARBA" id="ARBA00023002"/>
    </source>
</evidence>
<dbReference type="PANTHER" id="PTHR24320">
    <property type="entry name" value="RETINOL DEHYDROGENASE"/>
    <property type="match status" value="1"/>
</dbReference>
<protein>
    <recommendedName>
        <fullName evidence="7">WW domain-containing oxidoreductase</fullName>
    </recommendedName>
</protein>
<evidence type="ECO:0000313" key="4">
    <source>
        <dbReference type="EMBL" id="WPB04436.1"/>
    </source>
</evidence>
<name>A0A2G5IEK2_CERBT</name>
<reference evidence="4 6" key="2">
    <citation type="submission" date="2023-09" db="EMBL/GenBank/DDBJ databases">
        <title>Complete-Gapless Cercospora beticola genome.</title>
        <authorList>
            <person name="Wyatt N.A."/>
            <person name="Spanner R.E."/>
            <person name="Bolton M.D."/>
        </authorList>
    </citation>
    <scope>NUCLEOTIDE SEQUENCE [LARGE SCALE GENOMIC DNA]</scope>
    <source>
        <strain evidence="4">Cb09-40</strain>
    </source>
</reference>
<organism evidence="3 5">
    <name type="scientific">Cercospora beticola</name>
    <name type="common">Sugarbeet leaf spot fungus</name>
    <dbReference type="NCBI Taxonomy" id="122368"/>
    <lineage>
        <taxon>Eukaryota</taxon>
        <taxon>Fungi</taxon>
        <taxon>Dikarya</taxon>
        <taxon>Ascomycota</taxon>
        <taxon>Pezizomycotina</taxon>
        <taxon>Dothideomycetes</taxon>
        <taxon>Dothideomycetidae</taxon>
        <taxon>Mycosphaerellales</taxon>
        <taxon>Mycosphaerellaceae</taxon>
        <taxon>Cercospora</taxon>
    </lineage>
</organism>
<dbReference type="AlphaFoldDB" id="A0A2G5IEK2"/>
<dbReference type="PRINTS" id="PR00081">
    <property type="entry name" value="GDHRDH"/>
</dbReference>
<dbReference type="InterPro" id="IPR002347">
    <property type="entry name" value="SDR_fam"/>
</dbReference>
<dbReference type="SUPFAM" id="SSF51735">
    <property type="entry name" value="NAD(P)-binding Rossmann-fold domains"/>
    <property type="match status" value="1"/>
</dbReference>